<protein>
    <recommendedName>
        <fullName evidence="2">DUF1553 domain-containing protein</fullName>
    </recommendedName>
</protein>
<name>A0A383A3B5_9ZZZZ</name>
<organism evidence="1">
    <name type="scientific">marine metagenome</name>
    <dbReference type="NCBI Taxonomy" id="408172"/>
    <lineage>
        <taxon>unclassified sequences</taxon>
        <taxon>metagenomes</taxon>
        <taxon>ecological metagenomes</taxon>
    </lineage>
</organism>
<evidence type="ECO:0008006" key="2">
    <source>
        <dbReference type="Google" id="ProtNLM"/>
    </source>
</evidence>
<dbReference type="EMBL" id="UINC01188478">
    <property type="protein sequence ID" value="SVE01715.1"/>
    <property type="molecule type" value="Genomic_DNA"/>
</dbReference>
<gene>
    <name evidence="1" type="ORF">METZ01_LOCUS454569</name>
</gene>
<sequence>KPLTHWEKYVQVMLLSNELAFVD</sequence>
<evidence type="ECO:0000313" key="1">
    <source>
        <dbReference type="EMBL" id="SVE01715.1"/>
    </source>
</evidence>
<accession>A0A383A3B5</accession>
<feature type="non-terminal residue" evidence="1">
    <location>
        <position position="1"/>
    </location>
</feature>
<dbReference type="AlphaFoldDB" id="A0A383A3B5"/>
<proteinExistence type="predicted"/>
<reference evidence="1" key="1">
    <citation type="submission" date="2018-05" db="EMBL/GenBank/DDBJ databases">
        <authorList>
            <person name="Lanie J.A."/>
            <person name="Ng W.-L."/>
            <person name="Kazmierczak K.M."/>
            <person name="Andrzejewski T.M."/>
            <person name="Davidsen T.M."/>
            <person name="Wayne K.J."/>
            <person name="Tettelin H."/>
            <person name="Glass J.I."/>
            <person name="Rusch D."/>
            <person name="Podicherti R."/>
            <person name="Tsui H.-C.T."/>
            <person name="Winkler M.E."/>
        </authorList>
    </citation>
    <scope>NUCLEOTIDE SEQUENCE</scope>
</reference>